<dbReference type="SUPFAM" id="SSF52540">
    <property type="entry name" value="P-loop containing nucleoside triphosphate hydrolases"/>
    <property type="match status" value="1"/>
</dbReference>
<evidence type="ECO:0000313" key="6">
    <source>
        <dbReference type="WBParaSite" id="PEQ_0000746901-mRNA-1"/>
    </source>
</evidence>
<dbReference type="AlphaFoldDB" id="A0A914RLT9"/>
<dbReference type="GO" id="GO:0005759">
    <property type="term" value="C:mitochondrial matrix"/>
    <property type="evidence" value="ECO:0007669"/>
    <property type="project" value="TreeGrafter"/>
</dbReference>
<protein>
    <recommendedName>
        <fullName evidence="2">GTPase Era, mitochondrial</fullName>
    </recommendedName>
    <alternativeName>
        <fullName evidence="3">ERA-like protein 1</fullName>
    </alternativeName>
</protein>
<proteinExistence type="inferred from homology"/>
<evidence type="ECO:0000313" key="5">
    <source>
        <dbReference type="Proteomes" id="UP000887564"/>
    </source>
</evidence>
<dbReference type="Pfam" id="PF01926">
    <property type="entry name" value="MMR_HSR1"/>
    <property type="match status" value="1"/>
</dbReference>
<dbReference type="InterPro" id="IPR006073">
    <property type="entry name" value="GTP-bd"/>
</dbReference>
<feature type="domain" description="G" evidence="4">
    <location>
        <begin position="21"/>
        <end position="85"/>
    </location>
</feature>
<name>A0A914RLT9_PAREQ</name>
<dbReference type="GO" id="GO:0005525">
    <property type="term" value="F:GTP binding"/>
    <property type="evidence" value="ECO:0007669"/>
    <property type="project" value="InterPro"/>
</dbReference>
<dbReference type="PANTHER" id="PTHR42698:SF1">
    <property type="entry name" value="GTPASE ERA, MITOCHONDRIAL"/>
    <property type="match status" value="1"/>
</dbReference>
<dbReference type="PANTHER" id="PTHR42698">
    <property type="entry name" value="GTPASE ERA"/>
    <property type="match status" value="1"/>
</dbReference>
<dbReference type="WBParaSite" id="PEQ_0000746901-mRNA-1">
    <property type="protein sequence ID" value="PEQ_0000746901-mRNA-1"/>
    <property type="gene ID" value="PEQ_0000746901"/>
</dbReference>
<evidence type="ECO:0000256" key="2">
    <source>
        <dbReference type="ARBA" id="ARBA00019149"/>
    </source>
</evidence>
<evidence type="ECO:0000256" key="1">
    <source>
        <dbReference type="ARBA" id="ARBA00007921"/>
    </source>
</evidence>
<organism evidence="5 6">
    <name type="scientific">Parascaris equorum</name>
    <name type="common">Equine roundworm</name>
    <dbReference type="NCBI Taxonomy" id="6256"/>
    <lineage>
        <taxon>Eukaryota</taxon>
        <taxon>Metazoa</taxon>
        <taxon>Ecdysozoa</taxon>
        <taxon>Nematoda</taxon>
        <taxon>Chromadorea</taxon>
        <taxon>Rhabditida</taxon>
        <taxon>Spirurina</taxon>
        <taxon>Ascaridomorpha</taxon>
        <taxon>Ascaridoidea</taxon>
        <taxon>Ascarididae</taxon>
        <taxon>Parascaris</taxon>
    </lineage>
</organism>
<dbReference type="InterPro" id="IPR005662">
    <property type="entry name" value="GTPase_Era-like"/>
</dbReference>
<reference evidence="6" key="1">
    <citation type="submission" date="2022-11" db="UniProtKB">
        <authorList>
            <consortium name="WormBaseParasite"/>
        </authorList>
    </citation>
    <scope>IDENTIFICATION</scope>
</reference>
<dbReference type="InterPro" id="IPR027417">
    <property type="entry name" value="P-loop_NTPase"/>
</dbReference>
<accession>A0A914RLT9</accession>
<sequence length="102" mass="10756">MSNEALNVAVQTNAVIDSLIKVAIIGPPNSGKSLLTNQIVRAQVSAVSSKMDTTQRNVTAAITEHGCQLVVVDSPGTIGIQHARKVVKRNEPMLLTGLIVDV</sequence>
<dbReference type="GO" id="GO:0000028">
    <property type="term" value="P:ribosomal small subunit assembly"/>
    <property type="evidence" value="ECO:0007669"/>
    <property type="project" value="TreeGrafter"/>
</dbReference>
<dbReference type="Proteomes" id="UP000887564">
    <property type="component" value="Unplaced"/>
</dbReference>
<dbReference type="GO" id="GO:0019843">
    <property type="term" value="F:rRNA binding"/>
    <property type="evidence" value="ECO:0007669"/>
    <property type="project" value="TreeGrafter"/>
</dbReference>
<evidence type="ECO:0000256" key="3">
    <source>
        <dbReference type="ARBA" id="ARBA00030975"/>
    </source>
</evidence>
<dbReference type="Gene3D" id="3.40.50.300">
    <property type="entry name" value="P-loop containing nucleotide triphosphate hydrolases"/>
    <property type="match status" value="1"/>
</dbReference>
<comment type="similarity">
    <text evidence="1">Belongs to the TRAFAC class TrmE-Era-EngA-EngB-Septin-like GTPase superfamily. Era GTPase family.</text>
</comment>
<dbReference type="GO" id="GO:0043024">
    <property type="term" value="F:ribosomal small subunit binding"/>
    <property type="evidence" value="ECO:0007669"/>
    <property type="project" value="TreeGrafter"/>
</dbReference>
<keyword evidence="5" id="KW-1185">Reference proteome</keyword>
<evidence type="ECO:0000259" key="4">
    <source>
        <dbReference type="Pfam" id="PF01926"/>
    </source>
</evidence>
<dbReference type="InterPro" id="IPR005225">
    <property type="entry name" value="Small_GTP-bd"/>
</dbReference>
<dbReference type="NCBIfam" id="TIGR00231">
    <property type="entry name" value="small_GTP"/>
    <property type="match status" value="1"/>
</dbReference>